<reference evidence="3" key="1">
    <citation type="submission" date="2021-02" db="EMBL/GenBank/DDBJ databases">
        <title>First Annotated Genome of the Yellow-green Alga Tribonema minus.</title>
        <authorList>
            <person name="Mahan K.M."/>
        </authorList>
    </citation>
    <scope>NUCLEOTIDE SEQUENCE</scope>
    <source>
        <strain evidence="3">UTEX B ZZ1240</strain>
    </source>
</reference>
<proteinExistence type="predicted"/>
<dbReference type="InterPro" id="IPR014982">
    <property type="entry name" value="GSCFA"/>
</dbReference>
<evidence type="ECO:0000256" key="1">
    <source>
        <dbReference type="SAM" id="SignalP"/>
    </source>
</evidence>
<dbReference type="OrthoDB" id="187912at2759"/>
<feature type="chain" id="PRO_5032879336" evidence="1">
    <location>
        <begin position="34"/>
        <end position="386"/>
    </location>
</feature>
<accession>A0A835YTW4</accession>
<dbReference type="AlphaFoldDB" id="A0A835YTW4"/>
<dbReference type="Proteomes" id="UP000664859">
    <property type="component" value="Unassembled WGS sequence"/>
</dbReference>
<evidence type="ECO:0000259" key="2">
    <source>
        <dbReference type="Pfam" id="PF08885"/>
    </source>
</evidence>
<keyword evidence="4" id="KW-1185">Reference proteome</keyword>
<organism evidence="3 4">
    <name type="scientific">Tribonema minus</name>
    <dbReference type="NCBI Taxonomy" id="303371"/>
    <lineage>
        <taxon>Eukaryota</taxon>
        <taxon>Sar</taxon>
        <taxon>Stramenopiles</taxon>
        <taxon>Ochrophyta</taxon>
        <taxon>PX clade</taxon>
        <taxon>Xanthophyceae</taxon>
        <taxon>Tribonematales</taxon>
        <taxon>Tribonemataceae</taxon>
        <taxon>Tribonema</taxon>
    </lineage>
</organism>
<evidence type="ECO:0000313" key="4">
    <source>
        <dbReference type="Proteomes" id="UP000664859"/>
    </source>
</evidence>
<name>A0A835YTW4_9STRA</name>
<dbReference type="Pfam" id="PF08885">
    <property type="entry name" value="GSCFA"/>
    <property type="match status" value="1"/>
</dbReference>
<protein>
    <submittedName>
        <fullName evidence="3">GSCFA family-domain-containing protein</fullName>
    </submittedName>
</protein>
<feature type="signal peptide" evidence="1">
    <location>
        <begin position="1"/>
        <end position="33"/>
    </location>
</feature>
<evidence type="ECO:0000313" key="3">
    <source>
        <dbReference type="EMBL" id="KAG5179962.1"/>
    </source>
</evidence>
<sequence length="386" mass="42137">MGFSLFGLARLGLLVAWVGQDVAVGLLLRGSLCKTFETRTEIAVKPVETQRKLNYGDGVCLLGSCFSDNINARLSQAQWAPLACNPSHGILYNASALKKAVTRSLARENYAEADLSLNPQTGLWCSLAHHSRFSHADKQQCLDGLNTALSKGKESLHRARVVFVTLGTAWVYEHVASGDLAGNCHKLPQMQFKRRLQGVSEVSAALYDLTAALYAAGVEQVVLTVSPVRHLKDGPIDSSRSRAHLLAAVHALLDAPPPPPTMNGVIGGTSSTLKPMCSYFPSLELVLDDLRDYRYYARDMLHPSDLAVDYIWGKLLQARFSTAAQETMSRVERVVAAAAHRPFNPTSEPHQKFVRSQLNIAAELENSVPALDLSRVKRVLESALVV</sequence>
<comment type="caution">
    <text evidence="3">The sequence shown here is derived from an EMBL/GenBank/DDBJ whole genome shotgun (WGS) entry which is preliminary data.</text>
</comment>
<gene>
    <name evidence="3" type="ORF">JKP88DRAFT_270295</name>
</gene>
<feature type="domain" description="GSCFA" evidence="2">
    <location>
        <begin position="59"/>
        <end position="314"/>
    </location>
</feature>
<dbReference type="EMBL" id="JAFCMP010000434">
    <property type="protein sequence ID" value="KAG5179962.1"/>
    <property type="molecule type" value="Genomic_DNA"/>
</dbReference>
<keyword evidence="1" id="KW-0732">Signal</keyword>